<dbReference type="EMBL" id="QXTE01000016">
    <property type="protein sequence ID" value="TFK13257.1"/>
    <property type="molecule type" value="Genomic_DNA"/>
</dbReference>
<dbReference type="GO" id="GO:0016740">
    <property type="term" value="F:transferase activity"/>
    <property type="evidence" value="ECO:0007669"/>
    <property type="project" value="UniProtKB-KW"/>
</dbReference>
<sequence length="122" mass="13500">MELWQSKAGDPGGFPGRLVRSLLLKASGSRLVAGPCYSLSLLRGYSPCQPQRFSHKARDFAREQAKGRDGLVRISTDGSLHQLRIRPRSPAGDVRGAQLPPASGRSEEQQVRRGGKERRWVH</sequence>
<reference evidence="2 3" key="1">
    <citation type="submission" date="2019-04" db="EMBL/GenBank/DDBJ databases">
        <title>Draft genome of the big-headed turtle Platysternon megacephalum.</title>
        <authorList>
            <person name="Gong S."/>
        </authorList>
    </citation>
    <scope>NUCLEOTIDE SEQUENCE [LARGE SCALE GENOMIC DNA]</scope>
    <source>
        <strain evidence="2">DO16091913</strain>
        <tissue evidence="2">Muscle</tissue>
    </source>
</reference>
<dbReference type="AlphaFoldDB" id="A0A4D9ER30"/>
<accession>A0A4D9ER30</accession>
<dbReference type="Proteomes" id="UP000297703">
    <property type="component" value="Unassembled WGS sequence"/>
</dbReference>
<organism evidence="2 3">
    <name type="scientific">Platysternon megacephalum</name>
    <name type="common">big-headed turtle</name>
    <dbReference type="NCBI Taxonomy" id="55544"/>
    <lineage>
        <taxon>Eukaryota</taxon>
        <taxon>Metazoa</taxon>
        <taxon>Chordata</taxon>
        <taxon>Craniata</taxon>
        <taxon>Vertebrata</taxon>
        <taxon>Euteleostomi</taxon>
        <taxon>Archelosauria</taxon>
        <taxon>Testudinata</taxon>
        <taxon>Testudines</taxon>
        <taxon>Cryptodira</taxon>
        <taxon>Durocryptodira</taxon>
        <taxon>Testudinoidea</taxon>
        <taxon>Platysternidae</taxon>
        <taxon>Platysternon</taxon>
    </lineage>
</organism>
<evidence type="ECO:0000313" key="3">
    <source>
        <dbReference type="Proteomes" id="UP000297703"/>
    </source>
</evidence>
<reference evidence="2 3" key="2">
    <citation type="submission" date="2019-04" db="EMBL/GenBank/DDBJ databases">
        <title>The genome sequence of big-headed turtle.</title>
        <authorList>
            <person name="Gong S."/>
        </authorList>
    </citation>
    <scope>NUCLEOTIDE SEQUENCE [LARGE SCALE GENOMIC DNA]</scope>
    <source>
        <strain evidence="2">DO16091913</strain>
        <tissue evidence="2">Muscle</tissue>
    </source>
</reference>
<evidence type="ECO:0000256" key="1">
    <source>
        <dbReference type="SAM" id="MobiDB-lite"/>
    </source>
</evidence>
<keyword evidence="2" id="KW-0808">Transferase</keyword>
<protein>
    <submittedName>
        <fullName evidence="2">Glycine amidinotransferase, mitochondrial</fullName>
    </submittedName>
</protein>
<gene>
    <name evidence="2" type="ORF">DR999_PMT03205</name>
</gene>
<name>A0A4D9ER30_9SAUR</name>
<feature type="region of interest" description="Disordered" evidence="1">
    <location>
        <begin position="64"/>
        <end position="122"/>
    </location>
</feature>
<keyword evidence="3" id="KW-1185">Reference proteome</keyword>
<evidence type="ECO:0000313" key="2">
    <source>
        <dbReference type="EMBL" id="TFK13257.1"/>
    </source>
</evidence>
<proteinExistence type="predicted"/>
<comment type="caution">
    <text evidence="2">The sequence shown here is derived from an EMBL/GenBank/DDBJ whole genome shotgun (WGS) entry which is preliminary data.</text>
</comment>